<dbReference type="EMBL" id="CAJVPZ010095578">
    <property type="protein sequence ID" value="CAG8818255.1"/>
    <property type="molecule type" value="Genomic_DNA"/>
</dbReference>
<keyword evidence="2" id="KW-1185">Reference proteome</keyword>
<dbReference type="Proteomes" id="UP000789396">
    <property type="component" value="Unassembled WGS sequence"/>
</dbReference>
<sequence length="87" mass="10111">EIPPFYPTFGMAYAIKTNIQAQPNITQSIFTSTSDSIPTLHEFFEKLNEVYNDSDNNYLKLEMAFVKKKLTVNAIKDLNDEYLRELE</sequence>
<dbReference type="AlphaFoldDB" id="A0A9N9KAX4"/>
<reference evidence="1" key="1">
    <citation type="submission" date="2021-06" db="EMBL/GenBank/DDBJ databases">
        <authorList>
            <person name="Kallberg Y."/>
            <person name="Tangrot J."/>
            <person name="Rosling A."/>
        </authorList>
    </citation>
    <scope>NUCLEOTIDE SEQUENCE</scope>
    <source>
        <strain evidence="1">IN212</strain>
    </source>
</reference>
<feature type="non-terminal residue" evidence="1">
    <location>
        <position position="87"/>
    </location>
</feature>
<protein>
    <submittedName>
        <fullName evidence="1">10531_t:CDS:1</fullName>
    </submittedName>
</protein>
<organism evidence="1 2">
    <name type="scientific">Racocetra fulgida</name>
    <dbReference type="NCBI Taxonomy" id="60492"/>
    <lineage>
        <taxon>Eukaryota</taxon>
        <taxon>Fungi</taxon>
        <taxon>Fungi incertae sedis</taxon>
        <taxon>Mucoromycota</taxon>
        <taxon>Glomeromycotina</taxon>
        <taxon>Glomeromycetes</taxon>
        <taxon>Diversisporales</taxon>
        <taxon>Gigasporaceae</taxon>
        <taxon>Racocetra</taxon>
    </lineage>
</organism>
<proteinExistence type="predicted"/>
<evidence type="ECO:0000313" key="2">
    <source>
        <dbReference type="Proteomes" id="UP000789396"/>
    </source>
</evidence>
<evidence type="ECO:0000313" key="1">
    <source>
        <dbReference type="EMBL" id="CAG8818255.1"/>
    </source>
</evidence>
<accession>A0A9N9KAX4</accession>
<feature type="non-terminal residue" evidence="1">
    <location>
        <position position="1"/>
    </location>
</feature>
<comment type="caution">
    <text evidence="1">The sequence shown here is derived from an EMBL/GenBank/DDBJ whole genome shotgun (WGS) entry which is preliminary data.</text>
</comment>
<gene>
    <name evidence="1" type="ORF">RFULGI_LOCUS19402</name>
</gene>
<name>A0A9N9KAX4_9GLOM</name>
<dbReference type="OrthoDB" id="2424406at2759"/>